<dbReference type="InterPro" id="IPR049537">
    <property type="entry name" value="RelB-like"/>
</dbReference>
<name>A0A450SSR3_9GAMM</name>
<dbReference type="AlphaFoldDB" id="A0A450SSR3"/>
<sequence>MLYLHKNDVLDEDRRTVAVQLPIVEFEQMAALLKNHGLAKFVDGAGNDESASGETAQWTGSFPKTDSTRPKSDFREALRRFRALADLSGLGDVDEIFSNIRDKSPGRRIAL</sequence>
<reference evidence="2" key="1">
    <citation type="submission" date="2019-02" db="EMBL/GenBank/DDBJ databases">
        <authorList>
            <person name="Gruber-Vodicka R. H."/>
            <person name="Seah K. B. B."/>
        </authorList>
    </citation>
    <scope>NUCLEOTIDE SEQUENCE</scope>
    <source>
        <strain evidence="2">BECK_DK47</strain>
    </source>
</reference>
<proteinExistence type="predicted"/>
<evidence type="ECO:0000256" key="1">
    <source>
        <dbReference type="SAM" id="MobiDB-lite"/>
    </source>
</evidence>
<gene>
    <name evidence="2" type="ORF">BECKDK2373B_GA0170837_106323</name>
</gene>
<protein>
    <submittedName>
        <fullName evidence="2">Uncharacterized protein</fullName>
    </submittedName>
</protein>
<dbReference type="Pfam" id="PF18506">
    <property type="entry name" value="RelB-like"/>
    <property type="match status" value="1"/>
</dbReference>
<evidence type="ECO:0000313" key="2">
    <source>
        <dbReference type="EMBL" id="VFJ57117.1"/>
    </source>
</evidence>
<dbReference type="EMBL" id="CAADEX010000063">
    <property type="protein sequence ID" value="VFJ57117.1"/>
    <property type="molecule type" value="Genomic_DNA"/>
</dbReference>
<feature type="region of interest" description="Disordered" evidence="1">
    <location>
        <begin position="45"/>
        <end position="70"/>
    </location>
</feature>
<organism evidence="2">
    <name type="scientific">Candidatus Kentrum sp. DK</name>
    <dbReference type="NCBI Taxonomy" id="2126562"/>
    <lineage>
        <taxon>Bacteria</taxon>
        <taxon>Pseudomonadati</taxon>
        <taxon>Pseudomonadota</taxon>
        <taxon>Gammaproteobacteria</taxon>
        <taxon>Candidatus Kentrum</taxon>
    </lineage>
</organism>
<accession>A0A450SSR3</accession>
<feature type="compositionally biased region" description="Polar residues" evidence="1">
    <location>
        <begin position="49"/>
        <end position="65"/>
    </location>
</feature>